<keyword evidence="2" id="KW-1185">Reference proteome</keyword>
<evidence type="ECO:0000313" key="2">
    <source>
        <dbReference type="Proteomes" id="UP000002421"/>
    </source>
</evidence>
<reference evidence="1 2" key="1">
    <citation type="journal article" date="2008" name="Virology">
        <title>Characterization of Pseudomonas chlororaphis myovirus 201varphi2-1 via genomic sequencing, mass spectrometry, and electron microscopy.</title>
        <authorList>
            <person name="Thomas J.A."/>
            <person name="Rolando M.R."/>
            <person name="Carroll C.A."/>
            <person name="Shen P.S."/>
            <person name="Belnap D.M."/>
            <person name="Weintraub S.T."/>
            <person name="Serwer P."/>
            <person name="Hardies S.C."/>
        </authorList>
    </citation>
    <scope>NUCLEOTIDE SEQUENCE</scope>
</reference>
<organismHost>
    <name type="scientific">Pseudomonas chlororaphis</name>
    <dbReference type="NCBI Taxonomy" id="587753"/>
</organismHost>
<protein>
    <submittedName>
        <fullName evidence="1">Uncharacterized protein</fullName>
    </submittedName>
</protein>
<proteinExistence type="predicted"/>
<gene>
    <name evidence="1" type="ORF">201phi2-1p403</name>
</gene>
<evidence type="ECO:0000313" key="1">
    <source>
        <dbReference type="EMBL" id="ABY63227.1"/>
    </source>
</evidence>
<dbReference type="KEGG" id="vg:6372425"/>
<sequence>MSNPPFISSHQARQQVVDAIEQVTSRIDTFGFAIWPLMPYTERGIPPGFITIGCTKIGIPEFYVSGIPAHSDEADQLIKTLREFYSYARDNAMGIEPMELCHMVNTRDEGQIVPQYQYRPVDSERLMYGQCTILRHWAESVGLKEQVMGVQIVHRQTPEADFPMYSTPAQLLLDWTPFGFKQEVVTGV</sequence>
<accession>B3FJR2</accession>
<name>B3FJR2_BP201</name>
<dbReference type="Proteomes" id="UP000002421">
    <property type="component" value="Segment"/>
</dbReference>
<dbReference type="RefSeq" id="YP_001957123.1">
    <property type="nucleotide sequence ID" value="NC_010821.1"/>
</dbReference>
<organism evidence="1 2">
    <name type="scientific">Pseudomonas phage 201phi2-1</name>
    <name type="common">Pseudomonas chlororaphis phage 201phi2-1</name>
    <dbReference type="NCBI Taxonomy" id="198110"/>
    <lineage>
        <taxon>Viruses</taxon>
        <taxon>Duplodnaviria</taxon>
        <taxon>Heunggongvirae</taxon>
        <taxon>Uroviricota</taxon>
        <taxon>Caudoviricetes</taxon>
        <taxon>Chimalliviridae</taxon>
        <taxon>Serwervirus</taxon>
        <taxon>Serwervirus 201phi21</taxon>
    </lineage>
</organism>
<dbReference type="EMBL" id="EU197055">
    <property type="protein sequence ID" value="ABY63227.1"/>
    <property type="molecule type" value="Genomic_DNA"/>
</dbReference>